<keyword evidence="2" id="KW-1185">Reference proteome</keyword>
<gene>
    <name evidence="1" type="ORF">BDY19DRAFT_879755</name>
</gene>
<proteinExistence type="predicted"/>
<evidence type="ECO:0000313" key="2">
    <source>
        <dbReference type="Proteomes" id="UP001055072"/>
    </source>
</evidence>
<accession>A0ACB8UN54</accession>
<name>A0ACB8UN54_9APHY</name>
<dbReference type="Proteomes" id="UP001055072">
    <property type="component" value="Unassembled WGS sequence"/>
</dbReference>
<reference evidence="1" key="1">
    <citation type="journal article" date="2021" name="Environ. Microbiol.">
        <title>Gene family expansions and transcriptome signatures uncover fungal adaptations to wood decay.</title>
        <authorList>
            <person name="Hage H."/>
            <person name="Miyauchi S."/>
            <person name="Viragh M."/>
            <person name="Drula E."/>
            <person name="Min B."/>
            <person name="Chaduli D."/>
            <person name="Navarro D."/>
            <person name="Favel A."/>
            <person name="Norest M."/>
            <person name="Lesage-Meessen L."/>
            <person name="Balint B."/>
            <person name="Merenyi Z."/>
            <person name="de Eugenio L."/>
            <person name="Morin E."/>
            <person name="Martinez A.T."/>
            <person name="Baldrian P."/>
            <person name="Stursova M."/>
            <person name="Martinez M.J."/>
            <person name="Novotny C."/>
            <person name="Magnuson J.K."/>
            <person name="Spatafora J.W."/>
            <person name="Maurice S."/>
            <person name="Pangilinan J."/>
            <person name="Andreopoulos W."/>
            <person name="LaButti K."/>
            <person name="Hundley H."/>
            <person name="Na H."/>
            <person name="Kuo A."/>
            <person name="Barry K."/>
            <person name="Lipzen A."/>
            <person name="Henrissat B."/>
            <person name="Riley R."/>
            <person name="Ahrendt S."/>
            <person name="Nagy L.G."/>
            <person name="Grigoriev I.V."/>
            <person name="Martin F."/>
            <person name="Rosso M.N."/>
        </authorList>
    </citation>
    <scope>NUCLEOTIDE SEQUENCE</scope>
    <source>
        <strain evidence="1">CBS 384.51</strain>
    </source>
</reference>
<organism evidence="1 2">
    <name type="scientific">Irpex rosettiformis</name>
    <dbReference type="NCBI Taxonomy" id="378272"/>
    <lineage>
        <taxon>Eukaryota</taxon>
        <taxon>Fungi</taxon>
        <taxon>Dikarya</taxon>
        <taxon>Basidiomycota</taxon>
        <taxon>Agaricomycotina</taxon>
        <taxon>Agaricomycetes</taxon>
        <taxon>Polyporales</taxon>
        <taxon>Irpicaceae</taxon>
        <taxon>Irpex</taxon>
    </lineage>
</organism>
<evidence type="ECO:0000313" key="1">
    <source>
        <dbReference type="EMBL" id="KAI0094960.1"/>
    </source>
</evidence>
<dbReference type="EMBL" id="MU274900">
    <property type="protein sequence ID" value="KAI0094960.1"/>
    <property type="molecule type" value="Genomic_DNA"/>
</dbReference>
<comment type="caution">
    <text evidence="1">The sequence shown here is derived from an EMBL/GenBank/DDBJ whole genome shotgun (WGS) entry which is preliminary data.</text>
</comment>
<protein>
    <submittedName>
        <fullName evidence="1">WD repeat-containing protein 8</fullName>
    </submittedName>
</protein>
<sequence length="490" mass="53829">MDFTEIYKQTAGLVSFSPGTHFILTAANDRVVIRRADSFQVARTWQVIPPTATTAAPSCRITHAAWSCDSEYVLAACAKQGFLNVFKLRDESWNASIDAGLEGLVKAEWAPDGRSILCFSDMGLRVTVWSLITGMSTRIQFPVHTDKGYAFRNDARYFLLAERHKSKDTLGIYDTTEGYRLVRHFPLPTGSLASLSLSPAGDVLAVWEGALEASYGSSHYKLYIISLSGDVLGSFSPETDRGFGVRNVAWHPSGAYLAVSGWDDKIYVLESVTWGAVATLELQARVPLGVALWREPANWVEKTQGRGFLSYERPQTPTTIAISRPDLSKPYPKSGTVQLAFNTAGSLLLARFESTPNAIHLFAFPSPASHDPAEARVLTPTLRSILVHSQPVANAQWNPARKGSLVACCARGTIYLWSDEWVGEGDSSESEEVAECIGIPAHDFSARDVRWAPDGKGLVLVDKETFCCAFEVEDADHDMEEQDLDYMVTS</sequence>